<feature type="transmembrane region" description="Helical" evidence="2">
    <location>
        <begin position="72"/>
        <end position="89"/>
    </location>
</feature>
<keyword evidence="2" id="KW-0812">Transmembrane</keyword>
<evidence type="ECO:0000313" key="3">
    <source>
        <dbReference type="EMBL" id="BDI33800.1"/>
    </source>
</evidence>
<accession>A0A402D030</accession>
<evidence type="ECO:0000256" key="2">
    <source>
        <dbReference type="SAM" id="Phobius"/>
    </source>
</evidence>
<keyword evidence="2" id="KW-1133">Transmembrane helix</keyword>
<keyword evidence="2" id="KW-0472">Membrane</keyword>
<protein>
    <submittedName>
        <fullName evidence="3">Uncharacterized protein</fullName>
    </submittedName>
</protein>
<evidence type="ECO:0000256" key="1">
    <source>
        <dbReference type="SAM" id="MobiDB-lite"/>
    </source>
</evidence>
<gene>
    <name evidence="3" type="ORF">CCAX7_58510</name>
</gene>
<sequence length="188" mass="21670">MPPYDPLGNFVAEPPAPLPPRVWPPPPTSETPPPEEINTSGEDGDIPDEVAALKWSWGAFFFPFLWSINHRLIFLGLLGLVLGSLYWFFHVYGGVIFLTYAACLAIKGNELAWRRRRFEGGLAQFFEVQRVWMRCGFLVWALAISFTCLMLFVAARQRAYNRQYYQQYYQNGGHAVELRHSQKTFLTF</sequence>
<dbReference type="EMBL" id="AP025739">
    <property type="protein sequence ID" value="BDI33800.1"/>
    <property type="molecule type" value="Genomic_DNA"/>
</dbReference>
<evidence type="ECO:0000313" key="4">
    <source>
        <dbReference type="Proteomes" id="UP000287394"/>
    </source>
</evidence>
<dbReference type="RefSeq" id="WP_119322867.1">
    <property type="nucleotide sequence ID" value="NZ_AP025739.1"/>
</dbReference>
<feature type="region of interest" description="Disordered" evidence="1">
    <location>
        <begin position="1"/>
        <end position="43"/>
    </location>
</feature>
<dbReference type="KEGG" id="ccot:CCAX7_58510"/>
<dbReference type="OrthoDB" id="9815959at2"/>
<organism evidence="3 4">
    <name type="scientific">Capsulimonas corticalis</name>
    <dbReference type="NCBI Taxonomy" id="2219043"/>
    <lineage>
        <taxon>Bacteria</taxon>
        <taxon>Bacillati</taxon>
        <taxon>Armatimonadota</taxon>
        <taxon>Armatimonadia</taxon>
        <taxon>Capsulimonadales</taxon>
        <taxon>Capsulimonadaceae</taxon>
        <taxon>Capsulimonas</taxon>
    </lineage>
</organism>
<proteinExistence type="predicted"/>
<feature type="compositionally biased region" description="Pro residues" evidence="1">
    <location>
        <begin position="14"/>
        <end position="35"/>
    </location>
</feature>
<reference evidence="3 4" key="1">
    <citation type="journal article" date="2019" name="Int. J. Syst. Evol. Microbiol.">
        <title>Capsulimonas corticalis gen. nov., sp. nov., an aerobic capsulated bacterium, of a novel bacterial order, Capsulimonadales ord. nov., of the class Armatimonadia of the phylum Armatimonadetes.</title>
        <authorList>
            <person name="Li J."/>
            <person name="Kudo C."/>
            <person name="Tonouchi A."/>
        </authorList>
    </citation>
    <scope>NUCLEOTIDE SEQUENCE [LARGE SCALE GENOMIC DNA]</scope>
    <source>
        <strain evidence="3 4">AX-7</strain>
    </source>
</reference>
<dbReference type="Proteomes" id="UP000287394">
    <property type="component" value="Chromosome"/>
</dbReference>
<feature type="transmembrane region" description="Helical" evidence="2">
    <location>
        <begin position="131"/>
        <end position="155"/>
    </location>
</feature>
<dbReference type="AlphaFoldDB" id="A0A402D030"/>
<name>A0A402D030_9BACT</name>
<keyword evidence="4" id="KW-1185">Reference proteome</keyword>